<gene>
    <name evidence="1" type="ORF">Ccrd_005157</name>
</gene>
<dbReference type="Gramene" id="KVH92838">
    <property type="protein sequence ID" value="KVH92838"/>
    <property type="gene ID" value="Ccrd_005157"/>
</dbReference>
<dbReference type="PANTHER" id="PTHR31871:SF63">
    <property type="entry name" value="ANGIOTENSIN-CONVERTING ENZYME 2"/>
    <property type="match status" value="1"/>
</dbReference>
<dbReference type="Proteomes" id="UP000243975">
    <property type="component" value="Unassembled WGS sequence"/>
</dbReference>
<accession>A0A103XLB7</accession>
<dbReference type="NCBIfam" id="TIGR01589">
    <property type="entry name" value="A_thal_3526"/>
    <property type="match status" value="1"/>
</dbReference>
<protein>
    <submittedName>
        <fullName evidence="1">Uncharacterized protein</fullName>
    </submittedName>
</protein>
<dbReference type="Pfam" id="PF09713">
    <property type="entry name" value="A_thal_3526"/>
    <property type="match status" value="1"/>
</dbReference>
<comment type="caution">
    <text evidence="1">The sequence shown here is derived from an EMBL/GenBank/DDBJ whole genome shotgun (WGS) entry which is preliminary data.</text>
</comment>
<organism evidence="1 2">
    <name type="scientific">Cynara cardunculus var. scolymus</name>
    <name type="common">Globe artichoke</name>
    <name type="synonym">Cynara scolymus</name>
    <dbReference type="NCBI Taxonomy" id="59895"/>
    <lineage>
        <taxon>Eukaryota</taxon>
        <taxon>Viridiplantae</taxon>
        <taxon>Streptophyta</taxon>
        <taxon>Embryophyta</taxon>
        <taxon>Tracheophyta</taxon>
        <taxon>Spermatophyta</taxon>
        <taxon>Magnoliopsida</taxon>
        <taxon>eudicotyledons</taxon>
        <taxon>Gunneridae</taxon>
        <taxon>Pentapetalae</taxon>
        <taxon>asterids</taxon>
        <taxon>campanulids</taxon>
        <taxon>Asterales</taxon>
        <taxon>Asteraceae</taxon>
        <taxon>Carduoideae</taxon>
        <taxon>Cardueae</taxon>
        <taxon>Carduinae</taxon>
        <taxon>Cynara</taxon>
    </lineage>
</organism>
<dbReference type="OMA" id="NANHYGR"/>
<name>A0A103XLB7_CYNCS</name>
<dbReference type="EMBL" id="LEKV01004804">
    <property type="protein sequence ID" value="KVH92838.1"/>
    <property type="molecule type" value="Genomic_DNA"/>
</dbReference>
<dbReference type="STRING" id="59895.A0A103XLB7"/>
<keyword evidence="2" id="KW-1185">Reference proteome</keyword>
<evidence type="ECO:0000313" key="2">
    <source>
        <dbReference type="Proteomes" id="UP000243975"/>
    </source>
</evidence>
<dbReference type="PANTHER" id="PTHR31871">
    <property type="entry name" value="OS02G0137100 PROTEIN"/>
    <property type="match status" value="1"/>
</dbReference>
<reference evidence="1 2" key="1">
    <citation type="journal article" date="2016" name="Sci. Rep.">
        <title>The genome sequence of the outbreeding globe artichoke constructed de novo incorporating a phase-aware low-pass sequencing strategy of F1 progeny.</title>
        <authorList>
            <person name="Scaglione D."/>
            <person name="Reyes-Chin-Wo S."/>
            <person name="Acquadro A."/>
            <person name="Froenicke L."/>
            <person name="Portis E."/>
            <person name="Beitel C."/>
            <person name="Tirone M."/>
            <person name="Mauro R."/>
            <person name="Lo Monaco A."/>
            <person name="Mauromicale G."/>
            <person name="Faccioli P."/>
            <person name="Cattivelli L."/>
            <person name="Rieseberg L."/>
            <person name="Michelmore R."/>
            <person name="Lanteri S."/>
        </authorList>
    </citation>
    <scope>NUCLEOTIDE SEQUENCE [LARGE SCALE GENOMIC DNA]</scope>
    <source>
        <strain evidence="1">2C</strain>
    </source>
</reference>
<dbReference type="InterPro" id="IPR006476">
    <property type="entry name" value="CHP01589_pln"/>
</dbReference>
<dbReference type="AlphaFoldDB" id="A0A103XLB7"/>
<evidence type="ECO:0000313" key="1">
    <source>
        <dbReference type="EMBL" id="KVH92838.1"/>
    </source>
</evidence>
<sequence length="66" mass="7800">MLFSMSRDDCMRTLAEHADIHPIVTLTVWEELLKENKSFFQAYSHSVSENNRWPQETDNANHYGRT</sequence>
<proteinExistence type="predicted"/>